<evidence type="ECO:0000313" key="3">
    <source>
        <dbReference type="Proteomes" id="UP000243459"/>
    </source>
</evidence>
<dbReference type="EMBL" id="CM007390">
    <property type="protein sequence ID" value="ONK56358.1"/>
    <property type="molecule type" value="Genomic_DNA"/>
</dbReference>
<dbReference type="Gramene" id="ONK56358">
    <property type="protein sequence ID" value="ONK56358"/>
    <property type="gene ID" value="A4U43_C10F7600"/>
</dbReference>
<feature type="region of interest" description="Disordered" evidence="1">
    <location>
        <begin position="70"/>
        <end position="146"/>
    </location>
</feature>
<proteinExistence type="predicted"/>
<keyword evidence="3" id="KW-1185">Reference proteome</keyword>
<feature type="compositionally biased region" description="Low complexity" evidence="1">
    <location>
        <begin position="99"/>
        <end position="112"/>
    </location>
</feature>
<accession>A0A5P1E1K5</accession>
<feature type="compositionally biased region" description="Gly residues" evidence="1">
    <location>
        <begin position="117"/>
        <end position="129"/>
    </location>
</feature>
<organism evidence="2 3">
    <name type="scientific">Asparagus officinalis</name>
    <name type="common">Garden asparagus</name>
    <dbReference type="NCBI Taxonomy" id="4686"/>
    <lineage>
        <taxon>Eukaryota</taxon>
        <taxon>Viridiplantae</taxon>
        <taxon>Streptophyta</taxon>
        <taxon>Embryophyta</taxon>
        <taxon>Tracheophyta</taxon>
        <taxon>Spermatophyta</taxon>
        <taxon>Magnoliopsida</taxon>
        <taxon>Liliopsida</taxon>
        <taxon>Asparagales</taxon>
        <taxon>Asparagaceae</taxon>
        <taxon>Asparagoideae</taxon>
        <taxon>Asparagus</taxon>
    </lineage>
</organism>
<sequence length="146" mass="15237">MASTRKDGVDKVVMASVRRSPARVAEVTVNVEDGGATRVVDERSGVGLLDMGGGIGRGVRLEEGAKEARVADEKGARRGAEFGGQGGARRRSGRGRGSGWRSFGRIRGAMRVEGGREGVGGARVGGQRSGGRVMTSQMAVRDRLGR</sequence>
<evidence type="ECO:0000313" key="2">
    <source>
        <dbReference type="EMBL" id="ONK56358.1"/>
    </source>
</evidence>
<protein>
    <submittedName>
        <fullName evidence="2">Uncharacterized protein</fullName>
    </submittedName>
</protein>
<feature type="compositionally biased region" description="Basic and acidic residues" evidence="1">
    <location>
        <begin position="70"/>
        <end position="80"/>
    </location>
</feature>
<evidence type="ECO:0000256" key="1">
    <source>
        <dbReference type="SAM" id="MobiDB-lite"/>
    </source>
</evidence>
<gene>
    <name evidence="2" type="ORF">A4U43_C10F7600</name>
</gene>
<dbReference type="Proteomes" id="UP000243459">
    <property type="component" value="Chromosome 10"/>
</dbReference>
<reference evidence="3" key="1">
    <citation type="journal article" date="2017" name="Nat. Commun.">
        <title>The asparagus genome sheds light on the origin and evolution of a young Y chromosome.</title>
        <authorList>
            <person name="Harkess A."/>
            <person name="Zhou J."/>
            <person name="Xu C."/>
            <person name="Bowers J.E."/>
            <person name="Van der Hulst R."/>
            <person name="Ayyampalayam S."/>
            <person name="Mercati F."/>
            <person name="Riccardi P."/>
            <person name="McKain M.R."/>
            <person name="Kakrana A."/>
            <person name="Tang H."/>
            <person name="Ray J."/>
            <person name="Groenendijk J."/>
            <person name="Arikit S."/>
            <person name="Mathioni S.M."/>
            <person name="Nakano M."/>
            <person name="Shan H."/>
            <person name="Telgmann-Rauber A."/>
            <person name="Kanno A."/>
            <person name="Yue Z."/>
            <person name="Chen H."/>
            <person name="Li W."/>
            <person name="Chen Y."/>
            <person name="Xu X."/>
            <person name="Zhang Y."/>
            <person name="Luo S."/>
            <person name="Chen H."/>
            <person name="Gao J."/>
            <person name="Mao Z."/>
            <person name="Pires J.C."/>
            <person name="Luo M."/>
            <person name="Kudrna D."/>
            <person name="Wing R.A."/>
            <person name="Meyers B.C."/>
            <person name="Yi K."/>
            <person name="Kong H."/>
            <person name="Lavrijsen P."/>
            <person name="Sunseri F."/>
            <person name="Falavigna A."/>
            <person name="Ye Y."/>
            <person name="Leebens-Mack J.H."/>
            <person name="Chen G."/>
        </authorList>
    </citation>
    <scope>NUCLEOTIDE SEQUENCE [LARGE SCALE GENOMIC DNA]</scope>
    <source>
        <strain evidence="3">cv. DH0086</strain>
    </source>
</reference>
<name>A0A5P1E1K5_ASPOF</name>
<dbReference type="AlphaFoldDB" id="A0A5P1E1K5"/>